<comment type="caution">
    <text evidence="1">The sequence shown here is derived from an EMBL/GenBank/DDBJ whole genome shotgun (WGS) entry which is preliminary data.</text>
</comment>
<dbReference type="PANTHER" id="PTHR33606">
    <property type="entry name" value="PROTEIN YCII"/>
    <property type="match status" value="1"/>
</dbReference>
<gene>
    <name evidence="1" type="ORF">D9613_000524</name>
</gene>
<keyword evidence="2" id="KW-1185">Reference proteome</keyword>
<proteinExistence type="predicted"/>
<protein>
    <recommendedName>
        <fullName evidence="3">YCII-related domain-containing protein</fullName>
    </recommendedName>
</protein>
<evidence type="ECO:0000313" key="2">
    <source>
        <dbReference type="Proteomes" id="UP000521872"/>
    </source>
</evidence>
<dbReference type="InterPro" id="IPR051807">
    <property type="entry name" value="Sec-metab_biosynth-assoc"/>
</dbReference>
<evidence type="ECO:0008006" key="3">
    <source>
        <dbReference type="Google" id="ProtNLM"/>
    </source>
</evidence>
<organism evidence="1 2">
    <name type="scientific">Agrocybe pediades</name>
    <dbReference type="NCBI Taxonomy" id="84607"/>
    <lineage>
        <taxon>Eukaryota</taxon>
        <taxon>Fungi</taxon>
        <taxon>Dikarya</taxon>
        <taxon>Basidiomycota</taxon>
        <taxon>Agaricomycotina</taxon>
        <taxon>Agaricomycetes</taxon>
        <taxon>Agaricomycetidae</taxon>
        <taxon>Agaricales</taxon>
        <taxon>Agaricineae</taxon>
        <taxon>Strophariaceae</taxon>
        <taxon>Agrocybe</taxon>
    </lineage>
</organism>
<dbReference type="InterPro" id="IPR011008">
    <property type="entry name" value="Dimeric_a/b-barrel"/>
</dbReference>
<accession>A0A8H4R2U1</accession>
<dbReference type="Proteomes" id="UP000521872">
    <property type="component" value="Unassembled WGS sequence"/>
</dbReference>
<dbReference type="EMBL" id="JAACJL010000015">
    <property type="protein sequence ID" value="KAF4621393.1"/>
    <property type="molecule type" value="Genomic_DNA"/>
</dbReference>
<dbReference type="Gene3D" id="3.30.70.1060">
    <property type="entry name" value="Dimeric alpha+beta barrel"/>
    <property type="match status" value="1"/>
</dbReference>
<reference evidence="1 2" key="1">
    <citation type="submission" date="2019-12" db="EMBL/GenBank/DDBJ databases">
        <authorList>
            <person name="Floudas D."/>
            <person name="Bentzer J."/>
            <person name="Ahren D."/>
            <person name="Johansson T."/>
            <person name="Persson P."/>
            <person name="Tunlid A."/>
        </authorList>
    </citation>
    <scope>NUCLEOTIDE SEQUENCE [LARGE SCALE GENOMIC DNA]</scope>
    <source>
        <strain evidence="1 2">CBS 102.39</strain>
    </source>
</reference>
<dbReference type="AlphaFoldDB" id="A0A8H4R2U1"/>
<dbReference type="SUPFAM" id="SSF54909">
    <property type="entry name" value="Dimeric alpha+beta barrel"/>
    <property type="match status" value="1"/>
</dbReference>
<name>A0A8H4R2U1_9AGAR</name>
<dbReference type="PANTHER" id="PTHR33606:SF3">
    <property type="entry name" value="PROTEIN YCII"/>
    <property type="match status" value="1"/>
</dbReference>
<evidence type="ECO:0000313" key="1">
    <source>
        <dbReference type="EMBL" id="KAF4621393.1"/>
    </source>
</evidence>
<sequence>MVVAFLASSPTSGRTKGINPFCSLLHRMADDLKIFFVYAPYQTDAEIQTRRTEVRPRHLEHMSTLIKGGILRVGGVLSDPVEVEGKPGDAMGSTMVVKYKSLEEVKKMLESDAYYSGNVWDKANLVIRAYTPAVPLP</sequence>